<name>A0ABQ0HPI1_GORRU</name>
<keyword evidence="3" id="KW-1185">Reference proteome</keyword>
<sequence length="198" mass="20006">MAVGGAVIASVVAQGALLGLFGAVVACGVAAARRPGRGGEAWRALVSCALAVSAAGGVMVVAPQGFFAAAIVLALLCVGAFMLSSARLHGASLAVMVDSLVWMASAMWVFIVFAATGGPIEGGVVPADPIAELALRAELNRPPRWVRTGSVIAIFGLVAAIVFRLARPASCGDCFETLVPGAHARWPQNTKVVSRSGV</sequence>
<accession>A0ABQ0HPI1</accession>
<keyword evidence="1" id="KW-0472">Membrane</keyword>
<keyword evidence="1" id="KW-0812">Transmembrane</keyword>
<gene>
    <name evidence="2" type="ORF">GORBP_035_00140</name>
</gene>
<feature type="transmembrane region" description="Helical" evidence="1">
    <location>
        <begin position="145"/>
        <end position="166"/>
    </location>
</feature>
<evidence type="ECO:0000313" key="3">
    <source>
        <dbReference type="Proteomes" id="UP000010744"/>
    </source>
</evidence>
<protein>
    <submittedName>
        <fullName evidence="2">Uncharacterized protein</fullName>
    </submittedName>
</protein>
<organism evidence="2 3">
    <name type="scientific">Gordonia rubripertincta NBRC 101908</name>
    <dbReference type="NCBI Taxonomy" id="1077975"/>
    <lineage>
        <taxon>Bacteria</taxon>
        <taxon>Bacillati</taxon>
        <taxon>Actinomycetota</taxon>
        <taxon>Actinomycetes</taxon>
        <taxon>Mycobacteriales</taxon>
        <taxon>Gordoniaceae</taxon>
        <taxon>Gordonia</taxon>
    </lineage>
</organism>
<dbReference type="Proteomes" id="UP000010744">
    <property type="component" value="Unassembled WGS sequence"/>
</dbReference>
<reference evidence="2 3" key="1">
    <citation type="submission" date="2012-08" db="EMBL/GenBank/DDBJ databases">
        <title>Whole genome shotgun sequence of Gordonia rubripertincta NBRC 101908.</title>
        <authorList>
            <person name="Takarada H."/>
            <person name="Hosoyama A."/>
            <person name="Tsuchikane K."/>
            <person name="Katsumata H."/>
            <person name="Baba S."/>
            <person name="Ohji S."/>
            <person name="Yamazaki S."/>
            <person name="Fujita N."/>
        </authorList>
    </citation>
    <scope>NUCLEOTIDE SEQUENCE [LARGE SCALE GENOMIC DNA]</scope>
    <source>
        <strain evidence="2 3">NBRC 101908</strain>
    </source>
</reference>
<feature type="transmembrane region" description="Helical" evidence="1">
    <location>
        <begin position="68"/>
        <end position="88"/>
    </location>
</feature>
<proteinExistence type="predicted"/>
<comment type="caution">
    <text evidence="2">The sequence shown here is derived from an EMBL/GenBank/DDBJ whole genome shotgun (WGS) entry which is preliminary data.</text>
</comment>
<evidence type="ECO:0000256" key="1">
    <source>
        <dbReference type="SAM" id="Phobius"/>
    </source>
</evidence>
<evidence type="ECO:0000313" key="2">
    <source>
        <dbReference type="EMBL" id="GAB84180.1"/>
    </source>
</evidence>
<keyword evidence="1" id="KW-1133">Transmembrane helix</keyword>
<feature type="transmembrane region" description="Helical" evidence="1">
    <location>
        <begin position="44"/>
        <end position="62"/>
    </location>
</feature>
<dbReference type="EMBL" id="BAHB01000035">
    <property type="protein sequence ID" value="GAB84180.1"/>
    <property type="molecule type" value="Genomic_DNA"/>
</dbReference>
<feature type="transmembrane region" description="Helical" evidence="1">
    <location>
        <begin position="6"/>
        <end position="32"/>
    </location>
</feature>
<feature type="transmembrane region" description="Helical" evidence="1">
    <location>
        <begin position="100"/>
        <end position="120"/>
    </location>
</feature>